<dbReference type="OrthoDB" id="3469147at2759"/>
<evidence type="ECO:0000313" key="3">
    <source>
        <dbReference type="Proteomes" id="UP000297527"/>
    </source>
</evidence>
<protein>
    <recommendedName>
        <fullName evidence="1">3'-5' exoribonuclease Rv2179c-like domain-containing protein</fullName>
    </recommendedName>
</protein>
<organism evidence="2 3">
    <name type="scientific">Botryotinia convoluta</name>
    <dbReference type="NCBI Taxonomy" id="54673"/>
    <lineage>
        <taxon>Eukaryota</taxon>
        <taxon>Fungi</taxon>
        <taxon>Dikarya</taxon>
        <taxon>Ascomycota</taxon>
        <taxon>Pezizomycotina</taxon>
        <taxon>Leotiomycetes</taxon>
        <taxon>Helotiales</taxon>
        <taxon>Sclerotiniaceae</taxon>
        <taxon>Botryotinia</taxon>
    </lineage>
</organism>
<dbReference type="Gene3D" id="3.30.420.10">
    <property type="entry name" value="Ribonuclease H-like superfamily/Ribonuclease H"/>
    <property type="match status" value="1"/>
</dbReference>
<accession>A0A4Z1HWG2</accession>
<evidence type="ECO:0000313" key="2">
    <source>
        <dbReference type="EMBL" id="TGO53548.1"/>
    </source>
</evidence>
<dbReference type="Proteomes" id="UP000297527">
    <property type="component" value="Unassembled WGS sequence"/>
</dbReference>
<dbReference type="AlphaFoldDB" id="A0A4Z1HWG2"/>
<comment type="caution">
    <text evidence="2">The sequence shown here is derived from an EMBL/GenBank/DDBJ whole genome shotgun (WGS) entry which is preliminary data.</text>
</comment>
<feature type="domain" description="3'-5' exoribonuclease Rv2179c-like" evidence="1">
    <location>
        <begin position="9"/>
        <end position="176"/>
    </location>
</feature>
<reference evidence="2 3" key="1">
    <citation type="submission" date="2017-12" db="EMBL/GenBank/DDBJ databases">
        <title>Comparative genomics of Botrytis spp.</title>
        <authorList>
            <person name="Valero-Jimenez C.A."/>
            <person name="Tapia P."/>
            <person name="Veloso J."/>
            <person name="Silva-Moreno E."/>
            <person name="Staats M."/>
            <person name="Valdes J.H."/>
            <person name="Van Kan J.A.L."/>
        </authorList>
    </citation>
    <scope>NUCLEOTIDE SEQUENCE [LARGE SCALE GENOMIC DNA]</scope>
    <source>
        <strain evidence="2 3">MUCL11595</strain>
    </source>
</reference>
<dbReference type="EMBL" id="PQXN01000121">
    <property type="protein sequence ID" value="TGO53548.1"/>
    <property type="molecule type" value="Genomic_DNA"/>
</dbReference>
<dbReference type="InterPro" id="IPR033390">
    <property type="entry name" value="Rv2179c-like"/>
</dbReference>
<sequence length="220" mass="25409">MLPEVLDVHIMVDCELAGHPNMNKPAITQIGAVFFDVETGEEKSRFEGFPNLQSCLARGLVQDHVTLEWVDRNCPEVLMISQESTTTLKEAFGGRYRFGDTLLWANGSMQDNRWLHFSYETCKLIQPVKFFQYKCAMTANYTAQKITKRNFRREADRVRREQRHDAVKDCLHQIGWLVNGLNASMRKQATSIPFYASSITSGSPVHERTSRRRRLDFDDE</sequence>
<dbReference type="InterPro" id="IPR036397">
    <property type="entry name" value="RNaseH_sf"/>
</dbReference>
<keyword evidence="3" id="KW-1185">Reference proteome</keyword>
<gene>
    <name evidence="2" type="ORF">BCON_0121g00290</name>
</gene>
<dbReference type="SUPFAM" id="SSF53098">
    <property type="entry name" value="Ribonuclease H-like"/>
    <property type="match status" value="1"/>
</dbReference>
<proteinExistence type="predicted"/>
<name>A0A4Z1HWG2_9HELO</name>
<dbReference type="InterPro" id="IPR012337">
    <property type="entry name" value="RNaseH-like_sf"/>
</dbReference>
<evidence type="ECO:0000259" key="1">
    <source>
        <dbReference type="Pfam" id="PF16473"/>
    </source>
</evidence>
<dbReference type="Pfam" id="PF16473">
    <property type="entry name" value="Rv2179c-like"/>
    <property type="match status" value="1"/>
</dbReference>
<dbReference type="GO" id="GO:0003676">
    <property type="term" value="F:nucleic acid binding"/>
    <property type="evidence" value="ECO:0007669"/>
    <property type="project" value="InterPro"/>
</dbReference>